<keyword evidence="11" id="KW-1185">Reference proteome</keyword>
<feature type="domain" description="SH3b" evidence="9">
    <location>
        <begin position="24"/>
        <end position="90"/>
    </location>
</feature>
<dbReference type="AlphaFoldDB" id="A0A6G9ID61"/>
<evidence type="ECO:0000256" key="5">
    <source>
        <dbReference type="ARBA" id="ARBA00023136"/>
    </source>
</evidence>
<keyword evidence="2 7" id="KW-0812">Transmembrane</keyword>
<dbReference type="InParanoid" id="A0A6G9ID61"/>
<evidence type="ECO:0000259" key="9">
    <source>
        <dbReference type="PROSITE" id="PS51781"/>
    </source>
</evidence>
<reference evidence="10 11" key="1">
    <citation type="submission" date="2020-03" db="EMBL/GenBank/DDBJ databases">
        <title>Complete genome sequence of Orbus sp. IPMB12 (BCRC 80908).</title>
        <authorList>
            <person name="Lo W.-S."/>
            <person name="Chang T.-H."/>
            <person name="Kuo C.-H."/>
        </authorList>
    </citation>
    <scope>NUCLEOTIDE SEQUENCE [LARGE SCALE GENOMIC DNA]</scope>
    <source>
        <strain evidence="10 11">IPMB12</strain>
    </source>
</reference>
<evidence type="ECO:0000313" key="10">
    <source>
        <dbReference type="EMBL" id="QIQ21777.1"/>
    </source>
</evidence>
<evidence type="ECO:0000256" key="7">
    <source>
        <dbReference type="SAM" id="Phobius"/>
    </source>
</evidence>
<accession>A0A6G9ID61</accession>
<dbReference type="InterPro" id="IPR016476">
    <property type="entry name" value="SH3_dom_pro"/>
</dbReference>
<dbReference type="NCBIfam" id="TIGR04211">
    <property type="entry name" value="SH3_and_anchor"/>
    <property type="match status" value="1"/>
</dbReference>
<dbReference type="SMART" id="SM00287">
    <property type="entry name" value="SH3b"/>
    <property type="match status" value="1"/>
</dbReference>
<evidence type="ECO:0000256" key="6">
    <source>
        <dbReference type="SAM" id="Coils"/>
    </source>
</evidence>
<proteinExistence type="predicted"/>
<dbReference type="GO" id="GO:0016020">
    <property type="term" value="C:membrane"/>
    <property type="evidence" value="ECO:0007669"/>
    <property type="project" value="UniProtKB-SubCell"/>
</dbReference>
<gene>
    <name evidence="10" type="ORF">IPMB12_08840</name>
</gene>
<evidence type="ECO:0000256" key="8">
    <source>
        <dbReference type="SAM" id="SignalP"/>
    </source>
</evidence>
<dbReference type="Pfam" id="PF08239">
    <property type="entry name" value="SH3_3"/>
    <property type="match status" value="1"/>
</dbReference>
<dbReference type="PROSITE" id="PS51781">
    <property type="entry name" value="SH3B"/>
    <property type="match status" value="1"/>
</dbReference>
<dbReference type="RefSeq" id="WP_166916918.1">
    <property type="nucleotide sequence ID" value="NZ_CP050253.1"/>
</dbReference>
<feature type="signal peptide" evidence="8">
    <location>
        <begin position="1"/>
        <end position="24"/>
    </location>
</feature>
<evidence type="ECO:0000256" key="2">
    <source>
        <dbReference type="ARBA" id="ARBA00022692"/>
    </source>
</evidence>
<dbReference type="Proteomes" id="UP000501168">
    <property type="component" value="Chromosome"/>
</dbReference>
<dbReference type="PIRSF" id="PIRSF006158">
    <property type="entry name" value="UCP006158_SH3"/>
    <property type="match status" value="1"/>
</dbReference>
<feature type="transmembrane region" description="Helical" evidence="7">
    <location>
        <begin position="174"/>
        <end position="196"/>
    </location>
</feature>
<sequence length="207" mass="22871">MKINKLLTTLLLVSSTLTAGTVLAAEKYVSDDLSTFLRRGPSVQYGLSGTLNAGEKVTVLEVSADGKFTQIRDARGRVAWIESSALSDLPSLKVRIPELEQQIETLKQEIANTSDNHLNTTADLRNAVSVSETTISNLTTENQDLKLQVIALEKEIDSLNNHLDEKRQSLILTWFLYGGLVAGGGLLLGLILPIIMPRRRKKDRWMN</sequence>
<feature type="chain" id="PRO_5026168940" evidence="8">
    <location>
        <begin position="25"/>
        <end position="207"/>
    </location>
</feature>
<evidence type="ECO:0000313" key="11">
    <source>
        <dbReference type="Proteomes" id="UP000501168"/>
    </source>
</evidence>
<keyword evidence="6" id="KW-0175">Coiled coil</keyword>
<keyword evidence="5 7" id="KW-0472">Membrane</keyword>
<dbReference type="KEGG" id="orb:IPMB12_08840"/>
<keyword evidence="4 7" id="KW-1133">Transmembrane helix</keyword>
<protein>
    <submittedName>
        <fullName evidence="10">SH3 domain-containing protein</fullName>
    </submittedName>
</protein>
<dbReference type="FunCoup" id="A0A6G9ID61">
    <property type="interactions" value="73"/>
</dbReference>
<evidence type="ECO:0000256" key="4">
    <source>
        <dbReference type="ARBA" id="ARBA00022989"/>
    </source>
</evidence>
<dbReference type="Gene3D" id="2.30.30.40">
    <property type="entry name" value="SH3 Domains"/>
    <property type="match status" value="1"/>
</dbReference>
<organism evidence="10 11">
    <name type="scientific">Zophobihabitans entericus</name>
    <dbReference type="NCBI Taxonomy" id="1635327"/>
    <lineage>
        <taxon>Bacteria</taxon>
        <taxon>Pseudomonadati</taxon>
        <taxon>Pseudomonadota</taxon>
        <taxon>Gammaproteobacteria</taxon>
        <taxon>Orbales</taxon>
        <taxon>Orbaceae</taxon>
        <taxon>Zophobihabitans</taxon>
    </lineage>
</organism>
<dbReference type="Gene3D" id="6.10.250.1080">
    <property type="match status" value="1"/>
</dbReference>
<dbReference type="EMBL" id="CP050253">
    <property type="protein sequence ID" value="QIQ21777.1"/>
    <property type="molecule type" value="Genomic_DNA"/>
</dbReference>
<comment type="subcellular location">
    <subcellularLocation>
        <location evidence="1">Membrane</location>
        <topology evidence="1">Single-pass membrane protein</topology>
    </subcellularLocation>
</comment>
<keyword evidence="3 8" id="KW-0732">Signal</keyword>
<evidence type="ECO:0000256" key="1">
    <source>
        <dbReference type="ARBA" id="ARBA00004167"/>
    </source>
</evidence>
<feature type="coiled-coil region" evidence="6">
    <location>
        <begin position="89"/>
        <end position="169"/>
    </location>
</feature>
<name>A0A6G9ID61_9GAMM</name>
<evidence type="ECO:0000256" key="3">
    <source>
        <dbReference type="ARBA" id="ARBA00022729"/>
    </source>
</evidence>
<dbReference type="InterPro" id="IPR003646">
    <property type="entry name" value="SH3-like_bac-type"/>
</dbReference>